<proteinExistence type="predicted"/>
<reference evidence="2 3" key="1">
    <citation type="journal article" date="2013" name="Mar. Genomics">
        <title>Expression of sulfatases in Rhodopirellula baltica and the diversity of sulfatases in the genus Rhodopirellula.</title>
        <authorList>
            <person name="Wegner C.E."/>
            <person name="Richter-Heitmann T."/>
            <person name="Klindworth A."/>
            <person name="Klockow C."/>
            <person name="Richter M."/>
            <person name="Achstetter T."/>
            <person name="Glockner F.O."/>
            <person name="Harder J."/>
        </authorList>
    </citation>
    <scope>NUCLEOTIDE SEQUENCE [LARGE SCALE GENOMIC DNA]</scope>
    <source>
        <strain evidence="2 3">SWK14</strain>
    </source>
</reference>
<gene>
    <name evidence="2" type="ORF">RBSWK_02317</name>
</gene>
<feature type="compositionally biased region" description="Basic and acidic residues" evidence="1">
    <location>
        <begin position="12"/>
        <end position="24"/>
    </location>
</feature>
<comment type="caution">
    <text evidence="2">The sequence shown here is derived from an EMBL/GenBank/DDBJ whole genome shotgun (WGS) entry which is preliminary data.</text>
</comment>
<accession>L7CL27</accession>
<dbReference type="AlphaFoldDB" id="L7CL27"/>
<name>L7CL27_RHOBT</name>
<evidence type="ECO:0000313" key="2">
    <source>
        <dbReference type="EMBL" id="ELP33771.1"/>
    </source>
</evidence>
<dbReference type="EMBL" id="AMWG01000045">
    <property type="protein sequence ID" value="ELP33771.1"/>
    <property type="molecule type" value="Genomic_DNA"/>
</dbReference>
<evidence type="ECO:0000256" key="1">
    <source>
        <dbReference type="SAM" id="MobiDB-lite"/>
    </source>
</evidence>
<feature type="region of interest" description="Disordered" evidence="1">
    <location>
        <begin position="1"/>
        <end position="39"/>
    </location>
</feature>
<evidence type="ECO:0000313" key="3">
    <source>
        <dbReference type="Proteomes" id="UP000010959"/>
    </source>
</evidence>
<dbReference type="Proteomes" id="UP000010959">
    <property type="component" value="Unassembled WGS sequence"/>
</dbReference>
<protein>
    <submittedName>
        <fullName evidence="2">Uncharacterized protein</fullName>
    </submittedName>
</protein>
<sequence length="39" mass="4251">MGSLPPSPTMNHRGDGDHRCESRLTRSISDSKNQNAAII</sequence>
<dbReference type="PATRIC" id="fig|993516.3.peg.2468"/>
<feature type="compositionally biased region" description="Polar residues" evidence="1">
    <location>
        <begin position="25"/>
        <end position="39"/>
    </location>
</feature>
<organism evidence="2 3">
    <name type="scientific">Rhodopirellula baltica SWK14</name>
    <dbReference type="NCBI Taxonomy" id="993516"/>
    <lineage>
        <taxon>Bacteria</taxon>
        <taxon>Pseudomonadati</taxon>
        <taxon>Planctomycetota</taxon>
        <taxon>Planctomycetia</taxon>
        <taxon>Pirellulales</taxon>
        <taxon>Pirellulaceae</taxon>
        <taxon>Rhodopirellula</taxon>
    </lineage>
</organism>